<feature type="chain" id="PRO_5027025119" evidence="1">
    <location>
        <begin position="27"/>
        <end position="169"/>
    </location>
</feature>
<comment type="caution">
    <text evidence="2">The sequence shown here is derived from an EMBL/GenBank/DDBJ whole genome shotgun (WGS) entry which is preliminary data.</text>
</comment>
<keyword evidence="1" id="KW-0732">Signal</keyword>
<dbReference type="RefSeq" id="WP_155455854.1">
    <property type="nucleotide sequence ID" value="NZ_WNKX01000017.1"/>
</dbReference>
<protein>
    <submittedName>
        <fullName evidence="2">DUF3828 domain-containing protein</fullName>
    </submittedName>
</protein>
<evidence type="ECO:0000313" key="3">
    <source>
        <dbReference type="Proteomes" id="UP000472320"/>
    </source>
</evidence>
<keyword evidence="3" id="KW-1185">Reference proteome</keyword>
<proteinExistence type="predicted"/>
<gene>
    <name evidence="2" type="ORF">GM658_20165</name>
</gene>
<name>A0A6L6QMJ9_9BURK</name>
<sequence length="169" mass="18991">MWFTDGIKMAGPVLSFLLCCASPAYAAPVSAEAQVVAHLYKDFGWQAFATQSELFGESLEQQRKDVLARFFSAQLVELLVRDAECEAREKGLCRLDFDILFDSQDPVVTDLKIQMLAPGKVLVDFTNPVNGERTAIRFVVTNTSGQWRIVDVLYGQKPERSLKQTLLKR</sequence>
<organism evidence="2 3">
    <name type="scientific">Massilia eburnea</name>
    <dbReference type="NCBI Taxonomy" id="1776165"/>
    <lineage>
        <taxon>Bacteria</taxon>
        <taxon>Pseudomonadati</taxon>
        <taxon>Pseudomonadota</taxon>
        <taxon>Betaproteobacteria</taxon>
        <taxon>Burkholderiales</taxon>
        <taxon>Oxalobacteraceae</taxon>
        <taxon>Telluria group</taxon>
        <taxon>Massilia</taxon>
    </lineage>
</organism>
<dbReference type="AlphaFoldDB" id="A0A6L6QMJ9"/>
<feature type="signal peptide" evidence="1">
    <location>
        <begin position="1"/>
        <end position="26"/>
    </location>
</feature>
<dbReference type="OrthoDB" id="8755784at2"/>
<evidence type="ECO:0000313" key="2">
    <source>
        <dbReference type="EMBL" id="MTW12926.1"/>
    </source>
</evidence>
<dbReference type="Gene3D" id="3.10.450.50">
    <property type="match status" value="1"/>
</dbReference>
<dbReference type="Proteomes" id="UP000472320">
    <property type="component" value="Unassembled WGS sequence"/>
</dbReference>
<dbReference type="EMBL" id="WNKX01000017">
    <property type="protein sequence ID" value="MTW12926.1"/>
    <property type="molecule type" value="Genomic_DNA"/>
</dbReference>
<accession>A0A6L6QMJ9</accession>
<evidence type="ECO:0000256" key="1">
    <source>
        <dbReference type="SAM" id="SignalP"/>
    </source>
</evidence>
<reference evidence="2 3" key="1">
    <citation type="submission" date="2019-11" db="EMBL/GenBank/DDBJ databases">
        <title>Type strains purchased from KCTC, JCM and DSMZ.</title>
        <authorList>
            <person name="Lu H."/>
        </authorList>
    </citation>
    <scope>NUCLEOTIDE SEQUENCE [LARGE SCALE GENOMIC DNA]</scope>
    <source>
        <strain evidence="2 3">JCM 31587</strain>
    </source>
</reference>